<dbReference type="SFLD" id="SFLDS00003">
    <property type="entry name" value="Haloacid_Dehalogenase"/>
    <property type="match status" value="1"/>
</dbReference>
<dbReference type="SUPFAM" id="SSF56784">
    <property type="entry name" value="HAD-like"/>
    <property type="match status" value="1"/>
</dbReference>
<dbReference type="Pfam" id="PF12515">
    <property type="entry name" value="CaATP_NAI"/>
    <property type="match status" value="1"/>
</dbReference>
<gene>
    <name evidence="21" type="ORF">SASPL_120885</name>
</gene>
<dbReference type="Gene3D" id="2.70.150.10">
    <property type="entry name" value="Calcium-transporting ATPase, cytoplasmic transduction domain A"/>
    <property type="match status" value="1"/>
</dbReference>
<evidence type="ECO:0000256" key="19">
    <source>
        <dbReference type="RuleBase" id="RU361146"/>
    </source>
</evidence>
<dbReference type="GO" id="GO:0005516">
    <property type="term" value="F:calmodulin binding"/>
    <property type="evidence" value="ECO:0007669"/>
    <property type="project" value="UniProtKB-KW"/>
</dbReference>
<keyword evidence="16 19" id="KW-0406">Ion transport</keyword>
<feature type="transmembrane region" description="Helical" evidence="19">
    <location>
        <begin position="1060"/>
        <end position="1080"/>
    </location>
</feature>
<dbReference type="InterPro" id="IPR006408">
    <property type="entry name" value="P-type_ATPase_IIB"/>
</dbReference>
<dbReference type="SUPFAM" id="SSF81665">
    <property type="entry name" value="Calcium ATPase, transmembrane domain M"/>
    <property type="match status" value="1"/>
</dbReference>
<evidence type="ECO:0000256" key="13">
    <source>
        <dbReference type="ARBA" id="ARBA00022967"/>
    </source>
</evidence>
<evidence type="ECO:0000259" key="20">
    <source>
        <dbReference type="SMART" id="SM00831"/>
    </source>
</evidence>
<comment type="caution">
    <text evidence="21">The sequence shown here is derived from an EMBL/GenBank/DDBJ whole genome shotgun (WGS) entry which is preliminary data.</text>
</comment>
<dbReference type="SFLD" id="SFLDG00002">
    <property type="entry name" value="C1.7:_P-type_atpase_like"/>
    <property type="match status" value="1"/>
</dbReference>
<evidence type="ECO:0000256" key="5">
    <source>
        <dbReference type="ARBA" id="ARBA00022692"/>
    </source>
</evidence>
<keyword evidence="10 19" id="KW-0067">ATP-binding</keyword>
<evidence type="ECO:0000256" key="12">
    <source>
        <dbReference type="ARBA" id="ARBA00022860"/>
    </source>
</evidence>
<dbReference type="InterPro" id="IPR008250">
    <property type="entry name" value="ATPase_P-typ_transduc_dom_A_sf"/>
</dbReference>
<keyword evidence="11" id="KW-0460">Magnesium</keyword>
<dbReference type="InterPro" id="IPR023214">
    <property type="entry name" value="HAD_sf"/>
</dbReference>
<dbReference type="SUPFAM" id="SSF81660">
    <property type="entry name" value="Metal cation-transporting ATPase, ATP-binding domain N"/>
    <property type="match status" value="1"/>
</dbReference>
<accession>A0A8X8XWB2</accession>
<dbReference type="Gene3D" id="3.40.50.1000">
    <property type="entry name" value="HAD superfamily/HAD-like"/>
    <property type="match status" value="1"/>
</dbReference>
<comment type="catalytic activity">
    <reaction evidence="18 19">
        <text>Ca(2+)(in) + ATP + H2O = Ca(2+)(out) + ADP + phosphate + H(+)</text>
        <dbReference type="Rhea" id="RHEA:18105"/>
        <dbReference type="ChEBI" id="CHEBI:15377"/>
        <dbReference type="ChEBI" id="CHEBI:15378"/>
        <dbReference type="ChEBI" id="CHEBI:29108"/>
        <dbReference type="ChEBI" id="CHEBI:30616"/>
        <dbReference type="ChEBI" id="CHEBI:43474"/>
        <dbReference type="ChEBI" id="CHEBI:456216"/>
        <dbReference type="EC" id="7.2.2.10"/>
    </reaction>
</comment>
<dbReference type="EMBL" id="PNBA02000007">
    <property type="protein sequence ID" value="KAG6418681.1"/>
    <property type="molecule type" value="Genomic_DNA"/>
</dbReference>
<dbReference type="InterPro" id="IPR023299">
    <property type="entry name" value="ATPase_P-typ_cyto_dom_N"/>
</dbReference>
<evidence type="ECO:0000256" key="14">
    <source>
        <dbReference type="ARBA" id="ARBA00022989"/>
    </source>
</evidence>
<dbReference type="FunFam" id="1.20.1110.10:FF:000039">
    <property type="entry name" value="Calcium-transporting ATPase"/>
    <property type="match status" value="1"/>
</dbReference>
<evidence type="ECO:0000256" key="3">
    <source>
        <dbReference type="ARBA" id="ARBA00022448"/>
    </source>
</evidence>
<comment type="similarity">
    <text evidence="2 19">Belongs to the cation transport ATPase (P-type) (TC 3.A.3) family. Type IIB subfamily.</text>
</comment>
<dbReference type="GO" id="GO:0005886">
    <property type="term" value="C:plasma membrane"/>
    <property type="evidence" value="ECO:0007669"/>
    <property type="project" value="TreeGrafter"/>
</dbReference>
<dbReference type="Gene3D" id="1.20.5.170">
    <property type="match status" value="1"/>
</dbReference>
<sequence>MDDYLKKNFDVEAKRPSEENLKRWRSAVWLVKNPRRRFRMVADLAKRAEAERKRRKIQEKIRIALYVQKAALYFIDAVDRTEKLKIPDDVKQAGFNISPDELSSLVRSHDLKRLDSHGGVDGISKKLSVSLENGLSPPDIPTRRTLFGENKFLEKPPRPLWMFVWDAMQDLTLIMLIVCSFISVAVGLATEGWPKGLYDGIGIILCILLVVAVTALSDYKQSLQFRDLDKEKRNVTVHVTRAANRQKVSIYDLVVGDVVNLSIGDQVPADGLFISGYSLYIDESSLSGESEPVQIEKGRPFLLSGTKVQEGSGKMVVTSVGMRTEWGRLMVTLSEGGDDETPLQVKLNGVATVIGKIGLVFAVLTFAVLTIRYLTVKAFDGEIGSWSMRDVVSLLNFFAVAVTILVVAVPEGLPLAVTLSLAFAMKKLMNDRALIRHLSACETMGSASCICTDKTGTLTTNHMVVTKIWMGGEQRNVDGKKLENVVTSEKGKQVLVDALFLNTAADVVRGKDGRSEILGSPTETALIEFGLLFHKDFRGLRQGWEILKVEPFNSVKKKMSVLVQSRGGGEGGGGKRAFIKGASEIIFGMCDKSVGKDGESLPISDEQRKMINGVIDGFACEALRTLCVAFRDMEPSSDELSIPEEGYMLVALVGIKDPLRPGVKEAVKTCLNAGILVRMVTGDNINTAKAIARECGILTSDGIAIEGAELRDKSAEEMKDVLPKLQVMARSLPLDKHKLVSMLRKEYQEVVAVTGDGTNDAPALHEADIGLAMGIAGTEVGIYSFYFKLVESYSILCHLVQSFTFFGKKNLFSFLLLSYFVVSLLLTFKHQFLKYCAKRNVSTAFFEFQVAKESADVVIMDDNFATILNVAKWGRSVYINIQKFVQFQLTVNIVALMTNFICACVSGSAPLTAVELLWVNMIMDTLGALALATEPPHDGLMKQPPVGRNAHIITRVMWRNIIGQSIYQLIVLGVLQFYGKQMLNLDSEATLSSLIFNTFVFCQVFNEINSRDMEQINIFRGILSSWIFIMIMVSTVGFQVVMVQVLCKFAGTVPLNGKLWAVSVLVGAVGLVVGALLKCIPVPNVPSNKHHDGYEPLPSGPDLA</sequence>
<dbReference type="NCBIfam" id="TIGR01494">
    <property type="entry name" value="ATPase_P-type"/>
    <property type="match status" value="2"/>
</dbReference>
<proteinExistence type="inferred from homology"/>
<dbReference type="InterPro" id="IPR059000">
    <property type="entry name" value="ATPase_P-type_domA"/>
</dbReference>
<feature type="transmembrane region" description="Helical" evidence="19">
    <location>
        <begin position="353"/>
        <end position="374"/>
    </location>
</feature>
<keyword evidence="14 19" id="KW-1133">Transmembrane helix</keyword>
<evidence type="ECO:0000256" key="6">
    <source>
        <dbReference type="ARBA" id="ARBA00022723"/>
    </source>
</evidence>
<keyword evidence="12" id="KW-0112">Calmodulin-binding</keyword>
<dbReference type="SUPFAM" id="SSF81653">
    <property type="entry name" value="Calcium ATPase, transduction domain A"/>
    <property type="match status" value="1"/>
</dbReference>
<dbReference type="InterPro" id="IPR018303">
    <property type="entry name" value="ATPase_P-typ_P_site"/>
</dbReference>
<evidence type="ECO:0000256" key="10">
    <source>
        <dbReference type="ARBA" id="ARBA00022840"/>
    </source>
</evidence>
<dbReference type="Proteomes" id="UP000298416">
    <property type="component" value="Unassembled WGS sequence"/>
</dbReference>
<keyword evidence="7 19" id="KW-0547">Nucleotide-binding</keyword>
<evidence type="ECO:0000256" key="16">
    <source>
        <dbReference type="ARBA" id="ARBA00023065"/>
    </source>
</evidence>
<comment type="function">
    <text evidence="19">Catalyzes the hydrolysis of ATP coupled with the transport of calcium.</text>
</comment>
<dbReference type="SFLD" id="SFLDF00027">
    <property type="entry name" value="p-type_atpase"/>
    <property type="match status" value="1"/>
</dbReference>
<dbReference type="Pfam" id="PF00689">
    <property type="entry name" value="Cation_ATPase_C"/>
    <property type="match status" value="1"/>
</dbReference>
<dbReference type="FunFam" id="3.40.50.1000:FF:000144">
    <property type="entry name" value="copper-transporting ATPase 1 isoform X2"/>
    <property type="match status" value="1"/>
</dbReference>
<name>A0A8X8XWB2_SALSN</name>
<keyword evidence="6" id="KW-0479">Metal-binding</keyword>
<feature type="transmembrane region" description="Helical" evidence="19">
    <location>
        <begin position="889"/>
        <end position="911"/>
    </location>
</feature>
<dbReference type="FunFam" id="2.70.150.10:FF:000006">
    <property type="entry name" value="Calcium-transporting ATPase"/>
    <property type="match status" value="1"/>
</dbReference>
<dbReference type="PANTHER" id="PTHR24093">
    <property type="entry name" value="CATION TRANSPORTING ATPASE"/>
    <property type="match status" value="1"/>
</dbReference>
<evidence type="ECO:0000256" key="2">
    <source>
        <dbReference type="ARBA" id="ARBA00006124"/>
    </source>
</evidence>
<dbReference type="GO" id="GO:0005388">
    <property type="term" value="F:P-type calcium transporter activity"/>
    <property type="evidence" value="ECO:0007669"/>
    <property type="project" value="UniProtKB-EC"/>
</dbReference>
<dbReference type="InterPro" id="IPR023298">
    <property type="entry name" value="ATPase_P-typ_TM_dom_sf"/>
</dbReference>
<dbReference type="InterPro" id="IPR044492">
    <property type="entry name" value="P_typ_ATPase_HD_dom"/>
</dbReference>
<dbReference type="Gene3D" id="1.20.1110.10">
    <property type="entry name" value="Calcium-transporting ATPase, transmembrane domain"/>
    <property type="match status" value="2"/>
</dbReference>
<evidence type="ECO:0000256" key="7">
    <source>
        <dbReference type="ARBA" id="ARBA00022741"/>
    </source>
</evidence>
<keyword evidence="8" id="KW-0187">Copper transport</keyword>
<dbReference type="InterPro" id="IPR036412">
    <property type="entry name" value="HAD-like_sf"/>
</dbReference>
<keyword evidence="9 19" id="KW-0106">Calcium</keyword>
<dbReference type="NCBIfam" id="TIGR01517">
    <property type="entry name" value="ATPase-IIB_Ca"/>
    <property type="match status" value="1"/>
</dbReference>
<reference evidence="21" key="1">
    <citation type="submission" date="2018-01" db="EMBL/GenBank/DDBJ databases">
        <authorList>
            <person name="Mao J.F."/>
        </authorList>
    </citation>
    <scope>NUCLEOTIDE SEQUENCE</scope>
    <source>
        <strain evidence="21">Huo1</strain>
        <tissue evidence="21">Leaf</tissue>
    </source>
</reference>
<keyword evidence="15" id="KW-0186">Copper</keyword>
<dbReference type="GO" id="GO:0012505">
    <property type="term" value="C:endomembrane system"/>
    <property type="evidence" value="ECO:0007669"/>
    <property type="project" value="UniProtKB-SubCell"/>
</dbReference>
<keyword evidence="3 19" id="KW-0813">Transport</keyword>
<keyword evidence="5 19" id="KW-0812">Transmembrane</keyword>
<dbReference type="Pfam" id="PF00122">
    <property type="entry name" value="E1-E2_ATPase"/>
    <property type="match status" value="1"/>
</dbReference>
<feature type="transmembrane region" description="Helical" evidence="19">
    <location>
        <begin position="1018"/>
        <end position="1040"/>
    </location>
</feature>
<evidence type="ECO:0000256" key="9">
    <source>
        <dbReference type="ARBA" id="ARBA00022837"/>
    </source>
</evidence>
<evidence type="ECO:0000313" key="22">
    <source>
        <dbReference type="Proteomes" id="UP000298416"/>
    </source>
</evidence>
<dbReference type="FunFam" id="1.20.5.170:FF:000026">
    <property type="entry name" value="Calcium-transporting ATPase"/>
    <property type="match status" value="1"/>
</dbReference>
<dbReference type="Pfam" id="PF13246">
    <property type="entry name" value="Cation_ATPase"/>
    <property type="match status" value="1"/>
</dbReference>
<feature type="transmembrane region" description="Helical" evidence="19">
    <location>
        <begin position="196"/>
        <end position="216"/>
    </location>
</feature>
<evidence type="ECO:0000313" key="21">
    <source>
        <dbReference type="EMBL" id="KAG6418681.1"/>
    </source>
</evidence>
<dbReference type="Gene3D" id="3.40.1110.10">
    <property type="entry name" value="Calcium-transporting ATPase, cytoplasmic domain N"/>
    <property type="match status" value="1"/>
</dbReference>
<dbReference type="PROSITE" id="PS00154">
    <property type="entry name" value="ATPASE_E1_E2"/>
    <property type="match status" value="1"/>
</dbReference>
<dbReference type="AlphaFoldDB" id="A0A8X8XWB2"/>
<dbReference type="InterPro" id="IPR024750">
    <property type="entry name" value="Ca_ATPase_N_dom"/>
</dbReference>
<keyword evidence="4 19" id="KW-0109">Calcium transport</keyword>
<dbReference type="Pfam" id="PF00690">
    <property type="entry name" value="Cation_ATPase_N"/>
    <property type="match status" value="1"/>
</dbReference>
<dbReference type="EC" id="7.2.2.10" evidence="19"/>
<dbReference type="GO" id="GO:0046872">
    <property type="term" value="F:metal ion binding"/>
    <property type="evidence" value="ECO:0007669"/>
    <property type="project" value="UniProtKB-KW"/>
</dbReference>
<comment type="subcellular location">
    <subcellularLocation>
        <location evidence="1">Endomembrane system</location>
        <topology evidence="1">Multi-pass membrane protein</topology>
    </subcellularLocation>
    <subcellularLocation>
        <location evidence="19">Membrane</location>
        <topology evidence="19">Multi-pass membrane protein</topology>
    </subcellularLocation>
</comment>
<evidence type="ECO:0000256" key="1">
    <source>
        <dbReference type="ARBA" id="ARBA00004127"/>
    </source>
</evidence>
<feature type="transmembrane region" description="Helical" evidence="19">
    <location>
        <begin position="171"/>
        <end position="190"/>
    </location>
</feature>
<protein>
    <recommendedName>
        <fullName evidence="19">Calcium-transporting ATPase</fullName>
        <ecNumber evidence="19">7.2.2.10</ecNumber>
    </recommendedName>
</protein>
<dbReference type="InterPro" id="IPR001757">
    <property type="entry name" value="P_typ_ATPase"/>
</dbReference>
<evidence type="ECO:0000256" key="18">
    <source>
        <dbReference type="ARBA" id="ARBA00048694"/>
    </source>
</evidence>
<dbReference type="PANTHER" id="PTHR24093:SF448">
    <property type="entry name" value="CALCIUM-TRANSPORTING ATPASE"/>
    <property type="match status" value="1"/>
</dbReference>
<dbReference type="CDD" id="cd02081">
    <property type="entry name" value="P-type_ATPase_Ca_PMCA-like"/>
    <property type="match status" value="1"/>
</dbReference>
<feature type="transmembrane region" description="Helical" evidence="19">
    <location>
        <begin position="811"/>
        <end position="828"/>
    </location>
</feature>
<organism evidence="21">
    <name type="scientific">Salvia splendens</name>
    <name type="common">Scarlet sage</name>
    <dbReference type="NCBI Taxonomy" id="180675"/>
    <lineage>
        <taxon>Eukaryota</taxon>
        <taxon>Viridiplantae</taxon>
        <taxon>Streptophyta</taxon>
        <taxon>Embryophyta</taxon>
        <taxon>Tracheophyta</taxon>
        <taxon>Spermatophyta</taxon>
        <taxon>Magnoliopsida</taxon>
        <taxon>eudicotyledons</taxon>
        <taxon>Gunneridae</taxon>
        <taxon>Pentapetalae</taxon>
        <taxon>asterids</taxon>
        <taxon>lamiids</taxon>
        <taxon>Lamiales</taxon>
        <taxon>Lamiaceae</taxon>
        <taxon>Nepetoideae</taxon>
        <taxon>Mentheae</taxon>
        <taxon>Salviinae</taxon>
        <taxon>Salvia</taxon>
        <taxon>Salvia subgen. Calosphace</taxon>
        <taxon>core Calosphace</taxon>
    </lineage>
</organism>
<dbReference type="GO" id="GO:0006825">
    <property type="term" value="P:copper ion transport"/>
    <property type="evidence" value="ECO:0007669"/>
    <property type="project" value="UniProtKB-KW"/>
</dbReference>
<feature type="transmembrane region" description="Helical" evidence="19">
    <location>
        <begin position="989"/>
        <end position="1006"/>
    </location>
</feature>
<dbReference type="InterPro" id="IPR006068">
    <property type="entry name" value="ATPase_P-typ_cation-transptr_C"/>
</dbReference>
<dbReference type="SMART" id="SM00831">
    <property type="entry name" value="Cation_ATPase_N"/>
    <property type="match status" value="1"/>
</dbReference>
<evidence type="ECO:0000256" key="11">
    <source>
        <dbReference type="ARBA" id="ARBA00022842"/>
    </source>
</evidence>
<dbReference type="InterPro" id="IPR004014">
    <property type="entry name" value="ATPase_P-typ_cation-transptr_N"/>
</dbReference>
<dbReference type="PRINTS" id="PR00120">
    <property type="entry name" value="HATPASE"/>
</dbReference>
<evidence type="ECO:0000256" key="8">
    <source>
        <dbReference type="ARBA" id="ARBA00022796"/>
    </source>
</evidence>
<feature type="transmembrane region" description="Helical" evidence="19">
    <location>
        <begin position="394"/>
        <end position="424"/>
    </location>
</feature>
<dbReference type="GO" id="GO:0016887">
    <property type="term" value="F:ATP hydrolysis activity"/>
    <property type="evidence" value="ECO:0007669"/>
    <property type="project" value="InterPro"/>
</dbReference>
<dbReference type="PRINTS" id="PR00119">
    <property type="entry name" value="CATATPASE"/>
</dbReference>
<evidence type="ECO:0000256" key="15">
    <source>
        <dbReference type="ARBA" id="ARBA00023008"/>
    </source>
</evidence>
<feature type="transmembrane region" description="Helical" evidence="19">
    <location>
        <begin position="956"/>
        <end position="977"/>
    </location>
</feature>
<reference evidence="21" key="2">
    <citation type="submission" date="2020-08" db="EMBL/GenBank/DDBJ databases">
        <title>Plant Genome Project.</title>
        <authorList>
            <person name="Zhang R.-G."/>
        </authorList>
    </citation>
    <scope>NUCLEOTIDE SEQUENCE</scope>
    <source>
        <strain evidence="21">Huo1</strain>
        <tissue evidence="21">Leaf</tissue>
    </source>
</reference>
<evidence type="ECO:0000256" key="17">
    <source>
        <dbReference type="ARBA" id="ARBA00023136"/>
    </source>
</evidence>
<dbReference type="GO" id="GO:0005524">
    <property type="term" value="F:ATP binding"/>
    <property type="evidence" value="ECO:0007669"/>
    <property type="project" value="UniProtKB-KW"/>
</dbReference>
<keyword evidence="17 19" id="KW-0472">Membrane</keyword>
<feature type="domain" description="Cation-transporting P-type ATPase N-terminal" evidence="20">
    <location>
        <begin position="116"/>
        <end position="188"/>
    </location>
</feature>
<evidence type="ECO:0000256" key="4">
    <source>
        <dbReference type="ARBA" id="ARBA00022568"/>
    </source>
</evidence>
<keyword evidence="13" id="KW-1278">Translocase</keyword>
<keyword evidence="22" id="KW-1185">Reference proteome</keyword>